<dbReference type="InterPro" id="IPR014795">
    <property type="entry name" value="TacA_1-like"/>
</dbReference>
<evidence type="ECO:0000313" key="3">
    <source>
        <dbReference type="EMBL" id="CAB4937245.1"/>
    </source>
</evidence>
<dbReference type="Pfam" id="PF08681">
    <property type="entry name" value="TacA1"/>
    <property type="match status" value="1"/>
</dbReference>
<keyword evidence="1" id="KW-1277">Toxin-antitoxin system</keyword>
<reference evidence="3" key="1">
    <citation type="submission" date="2020-05" db="EMBL/GenBank/DDBJ databases">
        <authorList>
            <person name="Chiriac C."/>
            <person name="Salcher M."/>
            <person name="Ghai R."/>
            <person name="Kavagutti S V."/>
        </authorList>
    </citation>
    <scope>NUCLEOTIDE SEQUENCE</scope>
</reference>
<organism evidence="3">
    <name type="scientific">freshwater metagenome</name>
    <dbReference type="NCBI Taxonomy" id="449393"/>
    <lineage>
        <taxon>unclassified sequences</taxon>
        <taxon>metagenomes</taxon>
        <taxon>ecological metagenomes</taxon>
    </lineage>
</organism>
<dbReference type="EMBL" id="CAFBNE010000013">
    <property type="protein sequence ID" value="CAB4937245.1"/>
    <property type="molecule type" value="Genomic_DNA"/>
</dbReference>
<dbReference type="SUPFAM" id="SSF47598">
    <property type="entry name" value="Ribbon-helix-helix"/>
    <property type="match status" value="1"/>
</dbReference>
<dbReference type="PANTHER" id="PTHR35401">
    <property type="entry name" value="COPG FAMILY HELIX-TURN-HELIX PROTEIN-RELATED-RELATED"/>
    <property type="match status" value="1"/>
</dbReference>
<feature type="compositionally biased region" description="Polar residues" evidence="2">
    <location>
        <begin position="1"/>
        <end position="14"/>
    </location>
</feature>
<evidence type="ECO:0000256" key="1">
    <source>
        <dbReference type="ARBA" id="ARBA00022649"/>
    </source>
</evidence>
<dbReference type="InterPro" id="IPR010985">
    <property type="entry name" value="Ribbon_hlx_hlx"/>
</dbReference>
<gene>
    <name evidence="3" type="ORF">UFOPK3772_00653</name>
</gene>
<dbReference type="GO" id="GO:0006355">
    <property type="term" value="P:regulation of DNA-templated transcription"/>
    <property type="evidence" value="ECO:0007669"/>
    <property type="project" value="InterPro"/>
</dbReference>
<proteinExistence type="predicted"/>
<dbReference type="AlphaFoldDB" id="A0A6J7J1X5"/>
<accession>A0A6J7J1X5</accession>
<protein>
    <submittedName>
        <fullName evidence="3">Unannotated protein</fullName>
    </submittedName>
</protein>
<evidence type="ECO:0000256" key="2">
    <source>
        <dbReference type="SAM" id="MobiDB-lite"/>
    </source>
</evidence>
<sequence>MSSNTSARGASTSRGGMGAPFCGLFSPGRVPAVYRYPPLQLRPKYRYSAGMKTEDQTEALERIETRVSPADRARIGAAAVARHESVARFVQRAALKEADDVLGREVDVTRMPVDQFEDLLAALDRPAEPIPEIVQLAASDRAFSRR</sequence>
<feature type="region of interest" description="Disordered" evidence="2">
    <location>
        <begin position="1"/>
        <end position="20"/>
    </location>
</feature>
<name>A0A6J7J1X5_9ZZZZ</name>
<dbReference type="Gene3D" id="1.20.5.780">
    <property type="entry name" value="Single helix bin"/>
    <property type="match status" value="1"/>
</dbReference>